<dbReference type="EnsemblMetazoa" id="MDOA008344-RB">
    <property type="protein sequence ID" value="MDOA008344-PB"/>
    <property type="gene ID" value="MDOA008344"/>
</dbReference>
<dbReference type="GO" id="GO:0005829">
    <property type="term" value="C:cytosol"/>
    <property type="evidence" value="ECO:0007669"/>
    <property type="project" value="TreeGrafter"/>
</dbReference>
<proteinExistence type="inferred from homology"/>
<name>A0A1I8MTQ8_MUSDO</name>
<dbReference type="RefSeq" id="XP_011292520.1">
    <property type="nucleotide sequence ID" value="XM_011294218.2"/>
</dbReference>
<dbReference type="GO" id="GO:0016579">
    <property type="term" value="P:protein deubiquitination"/>
    <property type="evidence" value="ECO:0007669"/>
    <property type="project" value="InterPro"/>
</dbReference>
<evidence type="ECO:0000259" key="10">
    <source>
        <dbReference type="PROSITE" id="PS50235"/>
    </source>
</evidence>
<feature type="compositionally biased region" description="Low complexity" evidence="9">
    <location>
        <begin position="2657"/>
        <end position="2671"/>
    </location>
</feature>
<reference evidence="14 15" key="3">
    <citation type="submission" date="2025-04" db="UniProtKB">
        <authorList>
            <consortium name="RefSeq"/>
        </authorList>
    </citation>
    <scope>IDENTIFICATION</scope>
    <source>
        <strain evidence="14 15">Aabys</strain>
    </source>
</reference>
<comment type="similarity">
    <text evidence="2">Belongs to the peptidase C19 family.</text>
</comment>
<evidence type="ECO:0000313" key="13">
    <source>
        <dbReference type="Proteomes" id="UP001652621"/>
    </source>
</evidence>
<dbReference type="InterPro" id="IPR038765">
    <property type="entry name" value="Papain-like_cys_pep_sf"/>
</dbReference>
<keyword evidence="8" id="KW-0788">Thiol protease</keyword>
<feature type="region of interest" description="Disordered" evidence="9">
    <location>
        <begin position="2913"/>
        <end position="2933"/>
    </location>
</feature>
<dbReference type="Proteomes" id="UP001652621">
    <property type="component" value="Unplaced"/>
</dbReference>
<feature type="compositionally biased region" description="Low complexity" evidence="9">
    <location>
        <begin position="24"/>
        <end position="45"/>
    </location>
</feature>
<dbReference type="EnsemblMetazoa" id="MDOA008344-RF">
    <property type="protein sequence ID" value="MDOA008344-PF"/>
    <property type="gene ID" value="MDOA008344"/>
</dbReference>
<feature type="region of interest" description="Disordered" evidence="9">
    <location>
        <begin position="969"/>
        <end position="989"/>
    </location>
</feature>
<dbReference type="PROSITE" id="PS00972">
    <property type="entry name" value="USP_1"/>
    <property type="match status" value="1"/>
</dbReference>
<dbReference type="InterPro" id="IPR055176">
    <property type="entry name" value="UBP24/USP9X/USP9Y_UBL"/>
</dbReference>
<comment type="catalytic activity">
    <reaction evidence="1">
        <text>Thiol-dependent hydrolysis of ester, thioester, amide, peptide and isopeptide bonds formed by the C-terminal Gly of ubiquitin (a 76-residue protein attached to proteins as an intracellular targeting signal).</text>
        <dbReference type="EC" id="3.4.19.12"/>
    </reaction>
</comment>
<dbReference type="Pfam" id="PF22900">
    <property type="entry name" value="UCH_UBL1"/>
    <property type="match status" value="1"/>
</dbReference>
<reference evidence="11" key="1">
    <citation type="journal article" date="2014" name="Genome Biol.">
        <title>Genome of the house fly, Musca domestica L., a global vector of diseases with adaptations to a septic environment.</title>
        <authorList>
            <person name="Scott J.G."/>
            <person name="Warren W.C."/>
            <person name="Beukeboom L.W."/>
            <person name="Bopp D."/>
            <person name="Clark A.G."/>
            <person name="Giers S.D."/>
            <person name="Hediger M."/>
            <person name="Jones A.K."/>
            <person name="Kasai S."/>
            <person name="Leichter C.A."/>
            <person name="Li M."/>
            <person name="Meisel R.P."/>
            <person name="Minx P."/>
            <person name="Murphy T.D."/>
            <person name="Nelson D.R."/>
            <person name="Reid W.R."/>
            <person name="Rinkevich F.D."/>
            <person name="Robertson H.M."/>
            <person name="Sackton T.B."/>
            <person name="Sattelle D.B."/>
            <person name="Thibaud-Nissen F."/>
            <person name="Tomlinson C."/>
            <person name="van de Zande L."/>
            <person name="Walden K.K."/>
            <person name="Wilson R.K."/>
            <person name="Liu N."/>
        </authorList>
    </citation>
    <scope>NUCLEOTIDE SEQUENCE</scope>
    <source>
        <strain evidence="11">Aabys</strain>
    </source>
</reference>
<dbReference type="Pfam" id="PF00443">
    <property type="entry name" value="UCH"/>
    <property type="match status" value="1"/>
</dbReference>
<feature type="region of interest" description="Disordered" evidence="9">
    <location>
        <begin position="2637"/>
        <end position="2681"/>
    </location>
</feature>
<dbReference type="PANTHER" id="PTHR24006:SF925">
    <property type="entry name" value="UBIQUITINYL HYDROLASE 1"/>
    <property type="match status" value="1"/>
</dbReference>
<evidence type="ECO:0000313" key="14">
    <source>
        <dbReference type="RefSeq" id="XP_011292518.1"/>
    </source>
</evidence>
<dbReference type="VEuPathDB" id="VectorBase:MDOA008344"/>
<keyword evidence="6" id="KW-0833">Ubl conjugation pathway</keyword>
<dbReference type="InterPro" id="IPR016024">
    <property type="entry name" value="ARM-type_fold"/>
</dbReference>
<dbReference type="EC" id="3.4.19.12" evidence="3"/>
<keyword evidence="5" id="KW-0645">Protease</keyword>
<dbReference type="GO" id="GO:0006508">
    <property type="term" value="P:proteolysis"/>
    <property type="evidence" value="ECO:0007669"/>
    <property type="project" value="UniProtKB-KW"/>
</dbReference>
<dbReference type="PANTHER" id="PTHR24006">
    <property type="entry name" value="UBIQUITIN CARBOXYL-TERMINAL HYDROLASE"/>
    <property type="match status" value="1"/>
</dbReference>
<feature type="compositionally biased region" description="Acidic residues" evidence="9">
    <location>
        <begin position="2637"/>
        <end position="2653"/>
    </location>
</feature>
<dbReference type="InterPro" id="IPR018200">
    <property type="entry name" value="USP_CS"/>
</dbReference>
<evidence type="ECO:0000256" key="5">
    <source>
        <dbReference type="ARBA" id="ARBA00022670"/>
    </source>
</evidence>
<dbReference type="EnsemblMetazoa" id="MDOA008344-RD">
    <property type="protein sequence ID" value="MDOA008344-PD"/>
    <property type="gene ID" value="MDOA008344"/>
</dbReference>
<feature type="compositionally biased region" description="Low complexity" evidence="9">
    <location>
        <begin position="2758"/>
        <end position="2780"/>
    </location>
</feature>
<feature type="region of interest" description="Disordered" evidence="9">
    <location>
        <begin position="1124"/>
        <end position="1150"/>
    </location>
</feature>
<feature type="compositionally biased region" description="Low complexity" evidence="9">
    <location>
        <begin position="1126"/>
        <end position="1138"/>
    </location>
</feature>
<protein>
    <recommendedName>
        <fullName evidence="3">ubiquitinyl hydrolase 1</fullName>
        <ecNumber evidence="3">3.4.19.12</ecNumber>
    </recommendedName>
</protein>
<feature type="domain" description="USP" evidence="10">
    <location>
        <begin position="1750"/>
        <end position="2134"/>
    </location>
</feature>
<feature type="compositionally biased region" description="Polar residues" evidence="9">
    <location>
        <begin position="93"/>
        <end position="106"/>
    </location>
</feature>
<dbReference type="Gene3D" id="3.90.70.10">
    <property type="entry name" value="Cysteine proteinases"/>
    <property type="match status" value="1"/>
</dbReference>
<dbReference type="CDD" id="cd02659">
    <property type="entry name" value="peptidase_C19C"/>
    <property type="match status" value="1"/>
</dbReference>
<organism evidence="12">
    <name type="scientific">Musca domestica</name>
    <name type="common">House fly</name>
    <dbReference type="NCBI Taxonomy" id="7370"/>
    <lineage>
        <taxon>Eukaryota</taxon>
        <taxon>Metazoa</taxon>
        <taxon>Ecdysozoa</taxon>
        <taxon>Arthropoda</taxon>
        <taxon>Hexapoda</taxon>
        <taxon>Insecta</taxon>
        <taxon>Pterygota</taxon>
        <taxon>Neoptera</taxon>
        <taxon>Endopterygota</taxon>
        <taxon>Diptera</taxon>
        <taxon>Brachycera</taxon>
        <taxon>Muscomorpha</taxon>
        <taxon>Muscoidea</taxon>
        <taxon>Muscidae</taxon>
        <taxon>Musca</taxon>
    </lineage>
</organism>
<gene>
    <name evidence="12" type="primary">101893926</name>
    <name evidence="14 15 16" type="synonym">LOC101893926</name>
</gene>
<evidence type="ECO:0000256" key="4">
    <source>
        <dbReference type="ARBA" id="ARBA00022553"/>
    </source>
</evidence>
<reference evidence="12" key="2">
    <citation type="submission" date="2020-05" db="UniProtKB">
        <authorList>
            <consortium name="EnsemblMetazoa"/>
        </authorList>
    </citation>
    <scope>IDENTIFICATION</scope>
    <source>
        <strain evidence="12">Aabys</strain>
    </source>
</reference>
<evidence type="ECO:0000256" key="6">
    <source>
        <dbReference type="ARBA" id="ARBA00022786"/>
    </source>
</evidence>
<dbReference type="SUPFAM" id="SSF48371">
    <property type="entry name" value="ARM repeat"/>
    <property type="match status" value="1"/>
</dbReference>
<feature type="compositionally biased region" description="Gly residues" evidence="9">
    <location>
        <begin position="46"/>
        <end position="78"/>
    </location>
</feature>
<evidence type="ECO:0000313" key="11">
    <source>
        <dbReference type="EnsemblMetazoa" id="MDOA008344-PD"/>
    </source>
</evidence>
<dbReference type="InterPro" id="IPR056850">
    <property type="entry name" value="ARM_UBP34_24_USP9X_Y"/>
</dbReference>
<keyword evidence="4" id="KW-0597">Phosphoprotein</keyword>
<evidence type="ECO:0000313" key="12">
    <source>
        <dbReference type="EnsemblMetazoa" id="MDOA008344-PE"/>
    </source>
</evidence>
<dbReference type="InterPro" id="IPR028889">
    <property type="entry name" value="USP"/>
</dbReference>
<dbReference type="KEGG" id="mde:101893926"/>
<evidence type="ECO:0000256" key="3">
    <source>
        <dbReference type="ARBA" id="ARBA00012759"/>
    </source>
</evidence>
<feature type="region of interest" description="Disordered" evidence="9">
    <location>
        <begin position="2695"/>
        <end position="2714"/>
    </location>
</feature>
<dbReference type="STRING" id="7370.A0A1I8MTQ8"/>
<dbReference type="InterPro" id="IPR001394">
    <property type="entry name" value="Peptidase_C19_UCH"/>
</dbReference>
<dbReference type="Pfam" id="PF25010">
    <property type="entry name" value="ARM_UBP24_USP9X-Y"/>
    <property type="match status" value="1"/>
</dbReference>
<dbReference type="EnsemblMetazoa" id="MDOA008344-RE">
    <property type="protein sequence ID" value="MDOA008344-PE"/>
    <property type="gene ID" value="MDOA008344"/>
</dbReference>
<sequence>MKFEPRRVRGQSSPSGSGSGGSGNDNSSTTSTSSNTTSSSSTLVGGSSGGGGGVSSGSGGGGGTGIGGGGGGGGGGGESSSSSLSSSNLSTTATTHNPAEPTISSANPTTTSTIMNSSSNNLTTDSQTENPGALVSDTAVSPEKLISSFPTKSLTSLIQKISSPRWVVPVLPEQELEVLLNAAIQLTAAGVDHDCEPCVEFYRNALTTSFTKILTDEAVNSWKYAIHHCILISCGKLLHLIAIHMTRDNPYLLDLLALVFDPENKYNTYNATRQPECFIPPEHLWGVLDGNKMFAKSPPEPKNARGWLVDLINRFGQLKGFDNLQERFNRGLVLLRKQQEQQAAAVASGCAKPTGSRAMLQPDPEQENKLTLALIYSLLRPFGQCYELLTPATISKYFMPIWNVVLDLLDSFSDEELKREAKPEGRNDYINGIVKSARYLASRLPGQEELIRNLEMFRLKMILRLLQVSSFNGKMNALNEINKVLTSVSYYSHRTPQLPHCMSDDDLDWLTAERMAAWIKESDVLGIVLKDSLHQPQYVEKLEKIIRFLIKEHALTLEDLDAVWKAQAGKHEAIVKNVHDLLAKLAWDFTPEQLDHLFESFQASMTTANKRQRERLLELIRRLAEDDKNGVMAQKVLKLFWTLAHSQEIQPEVLDQALAAHVKILDYSCSQERDAQKIVWLEKCVTELKTFESWVLPALRLIREICCLYESSPSHAPRSQQSLNRQQVIERLQNEYSLVILVTNSLTSYMDKIRGMVAEMSNVDPAALCIDGRFPHNVQISERLDFLKFLLKDGQLWLCADQAKQIWHCLAVNAVFPSDREECFRWFGKLMGEEPDLDPGINKDFFENNILQLDPHLLTESGIKCFERFFKAVNSKEDKLKAIHRGYILDNEDLIGKDYLWRVITTGGEEIANKAIDLLKEVSTALGPRLQENISDFHEMFIGECCERLRTHYSNILILGKSLGGSGGNVVATSPDDNNQEADQNDSKDSKMRFIEAEKMCRILKVLQEYIKECDRSFNGDRTMLPLVRATRGKYTSLYIRFQNPGRPIDDIEITTHNNEMVSSFKRNLLKRIKGTSTANIKVDLHYNNGELIEIGDEINPLSHYSIRDKMILTAKLTPIGAGLASSPDTSSDSSTGSPPRPCPDMSRVESESTLPGVIISQNFQYIEFFLKLYQLGSDLEHGRLRESAKMLLHLLPCDRQTVKMLQLMCGMPEAAVLGSGAALTGGGVGGGIGSNIVTKDEETTAGLNVGTGSAVNEGQIQQGSSTNEPINPQDCTPEMLFLHPTPAQVHYNLCVLNSLLIPALDPYGENALLIQSSWLHSGCAHFILELLTKNNFLPNADMHTKRASFQCVLRLAKLFLYIVGCVLSRVGDEPTLCEYDVGSRSQVDILKQILTSIPNTSEITLRAISQKLAENLATEMLSACPEGERCRVLFASTLQWSCPDISTIKAVVQLAWASSCGNLQALGTKNDFADDNSTPDSQDFMVCKEALEVLTISLVLNPSANEALNSDPLWPKFITSLILKNQSRHVRQVAAEQLFLTCTYCAGDRRPFAYMVNLLISSLKTLVPQHEATCADFFQLLCRTLSYGCLVNWPLNIGEGLLAEEIKWLQKIRENVTTTGDIQVHEDLLEGHLCLAKELMSFLMPETKAQLNDLIHELIDAFLFTASREYLHLRKSGKLKTETAPPPVCRSPHTIAAACELLIALCQNCVPNMKLLTNTLIDFVCTDTDPLREWDYLPPVGPRPAKGFCGLKNAGATCYMNSVLQQLYMVPSIRVGILKAEGAATNESEDFSGEPESNVLMAAAGASPFFNSNNDDSNNDTRKNYHVVILKHVQAIFAHLGHSALQFYVPRGLWTHFKLQGEPVNLREQQDAVEFFMSLFESLDEGLKALGHTQLMNATLGGSFSDQKICQECPHRYSKEEPFSVFSVDIRNHSSLTESLEQYVKGELLEGADAYHCDKCDKKVVTIKRLCVKKLPPVLAIQLKRFEYDYERVCAIKFNDYFEFPRLLDMEPYTVSGLAKLEGEVIEVGDNCQSNDECTKYELTGIVVHSGQASGGHYFSYILSKNPSTGKEQWYKFDDGEVTECKMNEDEEMKAQCFGGEYMGEIYDSNLKRMQYRRQKRWWNAYMLFYTRCDQKPIQFEPSVEQLSLAESRNFVLPLPKPIERSVRNQNIRFLHSRSIFSVEFFNFIKKLVSCSIPPIRAEKVTPSAEELSLLGVQLASQFLFHTGFRTKKTLRGPVIEWYDTLSHHIRYSSAVRKWFASNALLSPPTRLGEYILIAPSPEVRTVIVKLVVFFCHFAINDEPLAGYEGNNLCEQILISVLKLLKCEVADHGKHLPHYFSLFSMYVGLGIQEKQQLLKLNVPVIFMQVALDEGPGPSIKYQYPELSKLHQVVSQLIRCSDISDKCQSSNPQGRPLPNPYKDPSISHEDLMPLSPECVDILFNRTGYIKKLIEDTNVGEEGLKLLQYCSWENPHFSRAVLTELLWQCGFAYCHDMRHHTELLLHILLIEDSWQHHRIHNALNGVAEEREGLLETIQRSKTHYQKRAYQIIKCLTQLFHKSSVALQMLNSNPSVSRHWIIAVEWLQDELDRQRGIGCQYNSYSWSPPAQSNDNTNGYMLERSHSAKNTWSMAYELCPEEEQEETNESDAETNEETQRQQQQQPQQNQQLNTIKSSGGNEKVPDLNIIADLISKNMSSEEESQQQEKQKQLMISRNAPNVKKLLVGVPPGGSTGEWIGSGGNVSNTFNSGETKSNVDNSTTSTTTTAAVTTTTGSPSSSSTMAVVTETQTELYNINGLTSTLKHLSLSPKTSVSGVISTTDMPTTSTNILTTNSSNTVTTTMATTTTATMKKDKDLSTTTHILNVLNNPAMRTLGTMTNVLGGGGGSGGNVADHLQTVNTTTTTTINDQQQAEQKQQNIEQQELTTTTTTANNT</sequence>
<dbReference type="EnsemblMetazoa" id="MDOA008344-RG">
    <property type="protein sequence ID" value="MDOA008344-PG"/>
    <property type="gene ID" value="MDOA008344"/>
</dbReference>
<dbReference type="PROSITE" id="PS00973">
    <property type="entry name" value="USP_2"/>
    <property type="match status" value="1"/>
</dbReference>
<dbReference type="Pfam" id="PF12030">
    <property type="entry name" value="DUF3517"/>
    <property type="match status" value="1"/>
</dbReference>
<evidence type="ECO:0000313" key="15">
    <source>
        <dbReference type="RefSeq" id="XP_011292519.1"/>
    </source>
</evidence>
<dbReference type="InterPro" id="IPR021905">
    <property type="entry name" value="DUF3517"/>
</dbReference>
<evidence type="ECO:0000256" key="8">
    <source>
        <dbReference type="ARBA" id="ARBA00022807"/>
    </source>
</evidence>
<accession>A0A1I8MTQ8</accession>
<feature type="region of interest" description="Disordered" evidence="9">
    <location>
        <begin position="1"/>
        <end position="134"/>
    </location>
</feature>
<evidence type="ECO:0000313" key="16">
    <source>
        <dbReference type="RefSeq" id="XP_011292520.1"/>
    </source>
</evidence>
<dbReference type="OrthoDB" id="289038at2759"/>
<feature type="region of interest" description="Disordered" evidence="9">
    <location>
        <begin position="2750"/>
        <end position="2780"/>
    </location>
</feature>
<dbReference type="GO" id="GO:0004843">
    <property type="term" value="F:cysteine-type deubiquitinase activity"/>
    <property type="evidence" value="ECO:0007669"/>
    <property type="project" value="UniProtKB-EC"/>
</dbReference>
<keyword evidence="7 14" id="KW-0378">Hydrolase</keyword>
<keyword evidence="13" id="KW-1185">Reference proteome</keyword>
<evidence type="ECO:0000256" key="1">
    <source>
        <dbReference type="ARBA" id="ARBA00000707"/>
    </source>
</evidence>
<feature type="compositionally biased region" description="Low complexity" evidence="9">
    <location>
        <begin position="107"/>
        <end position="124"/>
    </location>
</feature>
<dbReference type="RefSeq" id="XP_011292518.1">
    <property type="nucleotide sequence ID" value="XM_011294216.2"/>
</dbReference>
<evidence type="ECO:0000256" key="9">
    <source>
        <dbReference type="SAM" id="MobiDB-lite"/>
    </source>
</evidence>
<dbReference type="GO" id="GO:0005634">
    <property type="term" value="C:nucleus"/>
    <property type="evidence" value="ECO:0007669"/>
    <property type="project" value="TreeGrafter"/>
</dbReference>
<dbReference type="RefSeq" id="XP_011292519.1">
    <property type="nucleotide sequence ID" value="XM_011294217.2"/>
</dbReference>
<dbReference type="SUPFAM" id="SSF54001">
    <property type="entry name" value="Cysteine proteinases"/>
    <property type="match status" value="1"/>
</dbReference>
<dbReference type="PROSITE" id="PS50235">
    <property type="entry name" value="USP_3"/>
    <property type="match status" value="1"/>
</dbReference>
<dbReference type="GO" id="GO:0016477">
    <property type="term" value="P:cell migration"/>
    <property type="evidence" value="ECO:0007669"/>
    <property type="project" value="TreeGrafter"/>
</dbReference>
<dbReference type="VEuPathDB" id="VectorBase:MDOMA2_011658"/>
<evidence type="ECO:0000256" key="7">
    <source>
        <dbReference type="ARBA" id="ARBA00022801"/>
    </source>
</evidence>
<feature type="compositionally biased region" description="Low complexity" evidence="9">
    <location>
        <begin position="79"/>
        <end position="92"/>
    </location>
</feature>
<dbReference type="InterPro" id="IPR050164">
    <property type="entry name" value="Peptidase_C19"/>
</dbReference>
<evidence type="ECO:0000256" key="2">
    <source>
        <dbReference type="ARBA" id="ARBA00009085"/>
    </source>
</evidence>